<dbReference type="PANTHER" id="PTHR14957">
    <property type="entry name" value="UBIQUITIN-LIKE-CONJUGATING ENZYME ATG10"/>
    <property type="match status" value="1"/>
</dbReference>
<sequence>MATLQAFPSLTRPEFGQACKALEDRCADGLDGTDWLSVRWTGEELLIKQNRKIQSLQHQENNNNPSNDQNPSEDDVEPIEDAEAFSETFVPPKDQCQSLTVDFSITLSPTYYVPVLWFSCHTPSSGDKPLSIEHVYDWLVPHRFRMSLGNVGVMGGISMAHHPVWDRPAFFIHPCNTHEALSVLRSNSSLTPETYLVLWIGLVGSAVGLHVPSRLVGAE</sequence>
<dbReference type="Proteomes" id="UP001161757">
    <property type="component" value="Unassembled WGS sequence"/>
</dbReference>
<proteinExistence type="inferred from homology"/>
<organism evidence="8 9">
    <name type="scientific">Exophiala dermatitidis</name>
    <name type="common">Black yeast-like fungus</name>
    <name type="synonym">Wangiella dermatitidis</name>
    <dbReference type="NCBI Taxonomy" id="5970"/>
    <lineage>
        <taxon>Eukaryota</taxon>
        <taxon>Fungi</taxon>
        <taxon>Dikarya</taxon>
        <taxon>Ascomycota</taxon>
        <taxon>Pezizomycotina</taxon>
        <taxon>Eurotiomycetes</taxon>
        <taxon>Chaetothyriomycetidae</taxon>
        <taxon>Chaetothyriales</taxon>
        <taxon>Herpotrichiellaceae</taxon>
        <taxon>Exophiala</taxon>
    </lineage>
</organism>
<keyword evidence="4" id="KW-0833">Ubl conjugation pathway</keyword>
<reference evidence="8" key="1">
    <citation type="submission" date="2023-01" db="EMBL/GenBank/DDBJ databases">
        <title>Exophiala dermititidis isolated from Cystic Fibrosis Patient.</title>
        <authorList>
            <person name="Kurbessoian T."/>
            <person name="Crocker A."/>
            <person name="Murante D."/>
            <person name="Hogan D.A."/>
            <person name="Stajich J.E."/>
        </authorList>
    </citation>
    <scope>NUCLEOTIDE SEQUENCE</scope>
    <source>
        <strain evidence="8">Ex8</strain>
    </source>
</reference>
<comment type="similarity">
    <text evidence="1">Belongs to the ATG10 family.</text>
</comment>
<evidence type="ECO:0000256" key="7">
    <source>
        <dbReference type="ARBA" id="ARBA00029833"/>
    </source>
</evidence>
<evidence type="ECO:0000313" key="8">
    <source>
        <dbReference type="EMBL" id="KAJ8989639.1"/>
    </source>
</evidence>
<evidence type="ECO:0000256" key="1">
    <source>
        <dbReference type="ARBA" id="ARBA00005696"/>
    </source>
</evidence>
<accession>A0AAN6ISE2</accession>
<dbReference type="PANTHER" id="PTHR14957:SF1">
    <property type="entry name" value="UBIQUITIN-LIKE-CONJUGATING ENZYME ATG10"/>
    <property type="match status" value="1"/>
</dbReference>
<keyword evidence="6" id="KW-0072">Autophagy</keyword>
<dbReference type="GO" id="GO:0015031">
    <property type="term" value="P:protein transport"/>
    <property type="evidence" value="ECO:0007669"/>
    <property type="project" value="UniProtKB-KW"/>
</dbReference>
<evidence type="ECO:0000256" key="5">
    <source>
        <dbReference type="ARBA" id="ARBA00022927"/>
    </source>
</evidence>
<dbReference type="Pfam" id="PF03987">
    <property type="entry name" value="Autophagy_act_C"/>
    <property type="match status" value="1"/>
</dbReference>
<dbReference type="AlphaFoldDB" id="A0AAN6ISE2"/>
<keyword evidence="5" id="KW-0653">Protein transport</keyword>
<dbReference type="EMBL" id="JAJGCB010000013">
    <property type="protein sequence ID" value="KAJ8989639.1"/>
    <property type="molecule type" value="Genomic_DNA"/>
</dbReference>
<evidence type="ECO:0000313" key="9">
    <source>
        <dbReference type="Proteomes" id="UP001161757"/>
    </source>
</evidence>
<dbReference type="GO" id="GO:0000422">
    <property type="term" value="P:autophagy of mitochondrion"/>
    <property type="evidence" value="ECO:0007669"/>
    <property type="project" value="TreeGrafter"/>
</dbReference>
<dbReference type="InterPro" id="IPR007135">
    <property type="entry name" value="Atg3/Atg10"/>
</dbReference>
<name>A0AAN6ISE2_EXODE</name>
<evidence type="ECO:0000256" key="4">
    <source>
        <dbReference type="ARBA" id="ARBA00022786"/>
    </source>
</evidence>
<keyword evidence="5" id="KW-0813">Transport</keyword>
<dbReference type="GO" id="GO:0000045">
    <property type="term" value="P:autophagosome assembly"/>
    <property type="evidence" value="ECO:0007669"/>
    <property type="project" value="TreeGrafter"/>
</dbReference>
<evidence type="ECO:0000256" key="6">
    <source>
        <dbReference type="ARBA" id="ARBA00023006"/>
    </source>
</evidence>
<evidence type="ECO:0000256" key="2">
    <source>
        <dbReference type="ARBA" id="ARBA00021099"/>
    </source>
</evidence>
<gene>
    <name evidence="8" type="ORF">HRR80_006361</name>
</gene>
<dbReference type="GO" id="GO:0061651">
    <property type="term" value="F:Atg12 conjugating enzyme activity"/>
    <property type="evidence" value="ECO:0007669"/>
    <property type="project" value="TreeGrafter"/>
</dbReference>
<dbReference type="Gene3D" id="3.30.1460.50">
    <property type="match status" value="1"/>
</dbReference>
<evidence type="ECO:0000256" key="3">
    <source>
        <dbReference type="ARBA" id="ARBA00022679"/>
    </source>
</evidence>
<keyword evidence="3" id="KW-0808">Transferase</keyword>
<protein>
    <recommendedName>
        <fullName evidence="2">Ubiquitin-like-conjugating enzyme ATG10</fullName>
    </recommendedName>
    <alternativeName>
        <fullName evidence="7">Autophagy-related protein 10</fullName>
    </alternativeName>
</protein>
<comment type="caution">
    <text evidence="8">The sequence shown here is derived from an EMBL/GenBank/DDBJ whole genome shotgun (WGS) entry which is preliminary data.</text>
</comment>
<dbReference type="GO" id="GO:0005829">
    <property type="term" value="C:cytosol"/>
    <property type="evidence" value="ECO:0007669"/>
    <property type="project" value="TreeGrafter"/>
</dbReference>
<dbReference type="GO" id="GO:0032446">
    <property type="term" value="P:protein modification by small protein conjugation"/>
    <property type="evidence" value="ECO:0007669"/>
    <property type="project" value="TreeGrafter"/>
</dbReference>